<evidence type="ECO:0000259" key="12">
    <source>
        <dbReference type="Pfam" id="PF04561"/>
    </source>
</evidence>
<organism evidence="16">
    <name type="scientific">viral metagenome</name>
    <dbReference type="NCBI Taxonomy" id="1070528"/>
    <lineage>
        <taxon>unclassified sequences</taxon>
        <taxon>metagenomes</taxon>
        <taxon>organismal metagenomes</taxon>
    </lineage>
</organism>
<dbReference type="InterPro" id="IPR007642">
    <property type="entry name" value="RNA_pol_Rpb2_2"/>
</dbReference>
<dbReference type="Pfam" id="PF04560">
    <property type="entry name" value="RNA_pol_Rpb2_7"/>
    <property type="match status" value="1"/>
</dbReference>
<evidence type="ECO:0000256" key="4">
    <source>
        <dbReference type="ARBA" id="ARBA00022679"/>
    </source>
</evidence>
<dbReference type="GO" id="GO:0006351">
    <property type="term" value="P:DNA-templated transcription"/>
    <property type="evidence" value="ECO:0007669"/>
    <property type="project" value="InterPro"/>
</dbReference>
<dbReference type="CDD" id="cd00653">
    <property type="entry name" value="RNA_pol_B_RPB2"/>
    <property type="match status" value="1"/>
</dbReference>
<dbReference type="Pfam" id="PF04565">
    <property type="entry name" value="RNA_pol_Rpb2_3"/>
    <property type="match status" value="1"/>
</dbReference>
<evidence type="ECO:0000256" key="2">
    <source>
        <dbReference type="ARBA" id="ARBA00012418"/>
    </source>
</evidence>
<feature type="domain" description="RNA polymerase Rpb2" evidence="14">
    <location>
        <begin position="537"/>
        <end position="599"/>
    </location>
</feature>
<evidence type="ECO:0000256" key="6">
    <source>
        <dbReference type="ARBA" id="ARBA00022723"/>
    </source>
</evidence>
<dbReference type="InterPro" id="IPR014724">
    <property type="entry name" value="RNA_pol_RPB2_OB-fold"/>
</dbReference>
<dbReference type="InterPro" id="IPR007641">
    <property type="entry name" value="RNA_pol_Rpb2_7"/>
</dbReference>
<feature type="compositionally biased region" description="Basic and acidic residues" evidence="9">
    <location>
        <begin position="31"/>
        <end position="53"/>
    </location>
</feature>
<dbReference type="GO" id="GO:0003899">
    <property type="term" value="F:DNA-directed RNA polymerase activity"/>
    <property type="evidence" value="ECO:0007669"/>
    <property type="project" value="UniProtKB-EC"/>
</dbReference>
<dbReference type="GO" id="GO:0003677">
    <property type="term" value="F:DNA binding"/>
    <property type="evidence" value="ECO:0007669"/>
    <property type="project" value="InterPro"/>
</dbReference>
<dbReference type="InterPro" id="IPR015712">
    <property type="entry name" value="DNA-dir_RNA_pol_su2"/>
</dbReference>
<evidence type="ECO:0000259" key="11">
    <source>
        <dbReference type="Pfam" id="PF04560"/>
    </source>
</evidence>
<evidence type="ECO:0000259" key="10">
    <source>
        <dbReference type="Pfam" id="PF00562"/>
    </source>
</evidence>
<name>A0A6C0D749_9ZZZZ</name>
<dbReference type="EMBL" id="MN739537">
    <property type="protein sequence ID" value="QHT11749.1"/>
    <property type="molecule type" value="Genomic_DNA"/>
</dbReference>
<dbReference type="EC" id="2.7.7.6" evidence="2"/>
<evidence type="ECO:0000256" key="9">
    <source>
        <dbReference type="SAM" id="MobiDB-lite"/>
    </source>
</evidence>
<feature type="domain" description="DNA-directed RNA polymerase subunit 2 hybrid-binding" evidence="10">
    <location>
        <begin position="821"/>
        <end position="1187"/>
    </location>
</feature>
<dbReference type="Gene3D" id="3.90.1110.10">
    <property type="entry name" value="RNA polymerase Rpb2, domain 2"/>
    <property type="match status" value="1"/>
</dbReference>
<evidence type="ECO:0000256" key="7">
    <source>
        <dbReference type="ARBA" id="ARBA00022833"/>
    </source>
</evidence>
<dbReference type="GO" id="GO:0046872">
    <property type="term" value="F:metal ion binding"/>
    <property type="evidence" value="ECO:0007669"/>
    <property type="project" value="UniProtKB-KW"/>
</dbReference>
<proteinExistence type="inferred from homology"/>
<dbReference type="Gene3D" id="3.90.1800.10">
    <property type="entry name" value="RNA polymerase alpha subunit dimerisation domain"/>
    <property type="match status" value="1"/>
</dbReference>
<feature type="domain" description="RNA polymerase Rpb2" evidence="15">
    <location>
        <begin position="635"/>
        <end position="694"/>
    </location>
</feature>
<dbReference type="InterPro" id="IPR007646">
    <property type="entry name" value="RNA_pol_Rpb2_4"/>
</dbReference>
<accession>A0A6C0D749</accession>
<dbReference type="PANTHER" id="PTHR20856">
    <property type="entry name" value="DNA-DIRECTED RNA POLYMERASE I SUBUNIT 2"/>
    <property type="match status" value="1"/>
</dbReference>
<dbReference type="InterPro" id="IPR007120">
    <property type="entry name" value="DNA-dir_RNAP_su2_dom"/>
</dbReference>
<keyword evidence="3" id="KW-0240">DNA-directed RNA polymerase</keyword>
<sequence length="1502" mass="171461">MQSNEKPISKKILSKKPIKEVRISEAINEPEPVREPEPEPVREPEPEPVREQMKANTNANANTNTNANANTNTNAMPKINETINHEELAWKIIDKYFAQDPNILVKHHLESYNDFFNNKIHNIFREKNPILIMKEQDEETKEYNYKAELYIGGSSGKLIYFGKPIIYDNTREHYMFPNEARLRNMTYALTLHVDVEVVYYIMNEDGAYTETRSLLEKIYLGKFPIMLNSDLCILNSLDKITRFNMGECRNDRGGYFIIDGKEKVLISQEKFADNMLYIKSDFNELYSHSAEIRSVSEDASKPIRTLSIRILRPDTKHSNNQILVNVPNVRKPVPLFILMRALGITSDKEIIKMCLLDLEKYKNYMPLFISSIYDAGNIFNQEVALKYLATLTKGKTIPHIMEILMDYLLPHIGESNFIDKAFFIGHMVKELLHVYKNDKKPTDRDSFKFKRVELAGTLIYDLFKEYYSLQQKHIFQKIDKEYYYKQGIYQKDFISLIENNYLEYFKERILETGFRKAFKGNWGSEEHTKRPEVVQDLNRLSYNSFLSHLRKVNLPLDSSAKIIGPRLLHSSQWGIIDPVDTPDGGNVGLHKHMSLGCSITSGYSSKAIIELLRTVFFMELLSECIVEYIAHATKIFVNGAWVGIVTKPVEVIDLLKKYRRIGLIPIYTSISWSVKEDSIYIYTDSGRLTRPVLYLVNHKPCYESEYVYNKLYSNDFTYNELLIGFNKFKSYNSEKREVAFSTSDVINSNNVFFNLNDLYDKSITTSVSNALDELMTKAGIIDYLDTAESETALIATYSEQITKFTSHCEIHPSLILGVMGNQIVFPENNQLPRDLFSCGQSKQAVSLYNSNYQNRIDKMGVVLNNGQIPLVKSRYLKYMYNEEHTCGVNAIVAIGSYGGYNVEDSILFNEGSINRGMFNTTYFNMYEAREESTKVAGSNIDTRFINIDSKNVIGKKPGYDYSLLDSNGLIRENSPLDDKKIVIGKVTTNIANPDSFSDASVSPKKGQLGYVDKAFITEGEEGFRIAKVRIREERQPAQGDKFCSRCGQKGTVGLIIPEENMPFNAEGIRPDIIINPHALPSRMTIGQLVETLMGKACAYYGGFGDCTAFVNKGSKHEIYGSLLRNMGYSSTGNELMYSGETGEQLTMEFFMGPCYYMRLKHMVKDKINYRAQGPRTMITRQTVQGRANDGGLRIGEMERDGIIAHGATAFLKESMLTRGDDYYVAICNTSGAIAIYNESKNIFISPFSDGPLKFAENFENTMNLEVISKYGKSFSIVRVPYSFKLLMQELQVMNIQMRIITEDNIDQLTSMNYAKTIQNLKLTKLTKKESEDYNKKYESISIRSREKPKTTKQIIEEEKEGKPEIIDLAEKGPLEEKPTSADEDDDNEGLSQVTIDSIKRAEAEFSRYQDIDEDENESIKIGEVVNSDELGIEDLNVEKSVTSTSTSKQEQEQSNINNITETIQVQKEPALLENITSNTPSSIEKVNNDKSENMKTIVIKDQ</sequence>
<keyword evidence="5" id="KW-0548">Nucleotidyltransferase</keyword>
<feature type="compositionally biased region" description="Basic and acidic residues" evidence="9">
    <location>
        <begin position="1347"/>
        <end position="1380"/>
    </location>
</feature>
<reference evidence="16" key="1">
    <citation type="journal article" date="2020" name="Nature">
        <title>Giant virus diversity and host interactions through global metagenomics.</title>
        <authorList>
            <person name="Schulz F."/>
            <person name="Roux S."/>
            <person name="Paez-Espino D."/>
            <person name="Jungbluth S."/>
            <person name="Walsh D.A."/>
            <person name="Denef V.J."/>
            <person name="McMahon K.D."/>
            <person name="Konstantinidis K.T."/>
            <person name="Eloe-Fadrosh E.A."/>
            <person name="Kyrpides N.C."/>
            <person name="Woyke T."/>
        </authorList>
    </citation>
    <scope>NUCLEOTIDE SEQUENCE</scope>
    <source>
        <strain evidence="16">GVMAG-M-3300023174-116</strain>
    </source>
</reference>
<evidence type="ECO:0000313" key="16">
    <source>
        <dbReference type="EMBL" id="QHT11749.1"/>
    </source>
</evidence>
<feature type="domain" description="RNA polymerase Rpb2" evidence="11">
    <location>
        <begin position="1190"/>
        <end position="1301"/>
    </location>
</feature>
<dbReference type="InterPro" id="IPR037034">
    <property type="entry name" value="RNA_pol_Rpb2_2_sf"/>
</dbReference>
<keyword evidence="8" id="KW-0804">Transcription</keyword>
<dbReference type="InterPro" id="IPR007645">
    <property type="entry name" value="RNA_pol_Rpb2_3"/>
</dbReference>
<evidence type="ECO:0000259" key="13">
    <source>
        <dbReference type="Pfam" id="PF04563"/>
    </source>
</evidence>
<protein>
    <recommendedName>
        <fullName evidence="2">DNA-directed RNA polymerase</fullName>
        <ecNumber evidence="2">2.7.7.6</ecNumber>
    </recommendedName>
</protein>
<dbReference type="InterPro" id="IPR037033">
    <property type="entry name" value="DNA-dir_RNAP_su2_hyb_sf"/>
</dbReference>
<feature type="domain" description="RNA polymerase Rpb2" evidence="12">
    <location>
        <begin position="315"/>
        <end position="453"/>
    </location>
</feature>
<dbReference type="Pfam" id="PF00562">
    <property type="entry name" value="RNA_pol_Rpb2_6"/>
    <property type="match status" value="1"/>
</dbReference>
<keyword evidence="4" id="KW-0808">Transferase</keyword>
<dbReference type="Pfam" id="PF04563">
    <property type="entry name" value="RNA_pol_Rpb2_1"/>
    <property type="match status" value="1"/>
</dbReference>
<dbReference type="InterPro" id="IPR007644">
    <property type="entry name" value="RNA_pol_bsu_protrusion"/>
</dbReference>
<dbReference type="GO" id="GO:0000428">
    <property type="term" value="C:DNA-directed RNA polymerase complex"/>
    <property type="evidence" value="ECO:0007669"/>
    <property type="project" value="UniProtKB-KW"/>
</dbReference>
<evidence type="ECO:0000259" key="14">
    <source>
        <dbReference type="Pfam" id="PF04565"/>
    </source>
</evidence>
<dbReference type="SUPFAM" id="SSF64484">
    <property type="entry name" value="beta and beta-prime subunits of DNA dependent RNA-polymerase"/>
    <property type="match status" value="1"/>
</dbReference>
<keyword evidence="7" id="KW-0862">Zinc</keyword>
<comment type="similarity">
    <text evidence="1">Belongs to the RNA polymerase beta chain family.</text>
</comment>
<feature type="region of interest" description="Disordered" evidence="9">
    <location>
        <begin position="1347"/>
        <end position="1390"/>
    </location>
</feature>
<dbReference type="GO" id="GO:0032549">
    <property type="term" value="F:ribonucleoside binding"/>
    <property type="evidence" value="ECO:0007669"/>
    <property type="project" value="InterPro"/>
</dbReference>
<evidence type="ECO:0000256" key="1">
    <source>
        <dbReference type="ARBA" id="ARBA00006835"/>
    </source>
</evidence>
<evidence type="ECO:0000256" key="8">
    <source>
        <dbReference type="ARBA" id="ARBA00023163"/>
    </source>
</evidence>
<feature type="region of interest" description="Disordered" evidence="9">
    <location>
        <begin position="1"/>
        <end position="53"/>
    </location>
</feature>
<keyword evidence="6" id="KW-0479">Metal-binding</keyword>
<evidence type="ECO:0000256" key="5">
    <source>
        <dbReference type="ARBA" id="ARBA00022695"/>
    </source>
</evidence>
<dbReference type="Gene3D" id="3.90.1100.10">
    <property type="match status" value="2"/>
</dbReference>
<evidence type="ECO:0000259" key="15">
    <source>
        <dbReference type="Pfam" id="PF04566"/>
    </source>
</evidence>
<evidence type="ECO:0000256" key="3">
    <source>
        <dbReference type="ARBA" id="ARBA00022478"/>
    </source>
</evidence>
<dbReference type="Gene3D" id="2.40.270.10">
    <property type="entry name" value="DNA-directed RNA polymerase, subunit 2, domain 6"/>
    <property type="match status" value="1"/>
</dbReference>
<feature type="domain" description="RNA polymerase beta subunit protrusion" evidence="13">
    <location>
        <begin position="104"/>
        <end position="483"/>
    </location>
</feature>
<dbReference type="Pfam" id="PF04561">
    <property type="entry name" value="RNA_pol_Rpb2_2"/>
    <property type="match status" value="1"/>
</dbReference>
<dbReference type="Gene3D" id="2.40.50.150">
    <property type="match status" value="1"/>
</dbReference>
<dbReference type="Pfam" id="PF04566">
    <property type="entry name" value="RNA_pol_Rpb2_4"/>
    <property type="match status" value="1"/>
</dbReference>